<keyword evidence="6" id="KW-0862">Zinc</keyword>
<dbReference type="Pfam" id="PF13912">
    <property type="entry name" value="zf-C2H2_6"/>
    <property type="match status" value="2"/>
</dbReference>
<dbReference type="GO" id="GO:0005634">
    <property type="term" value="C:nucleus"/>
    <property type="evidence" value="ECO:0007669"/>
    <property type="project" value="UniProtKB-SubCell"/>
</dbReference>
<feature type="domain" description="C2H2-type" evidence="12">
    <location>
        <begin position="206"/>
        <end position="229"/>
    </location>
</feature>
<keyword evidence="7" id="KW-0805">Transcription regulation</keyword>
<keyword evidence="4" id="KW-0677">Repeat</keyword>
<feature type="domain" description="C2H2-type" evidence="12">
    <location>
        <begin position="322"/>
        <end position="349"/>
    </location>
</feature>
<evidence type="ECO:0000256" key="11">
    <source>
        <dbReference type="PROSITE-ProRule" id="PRU00042"/>
    </source>
</evidence>
<keyword evidence="3" id="KW-0479">Metal-binding</keyword>
<dbReference type="InterPro" id="IPR013087">
    <property type="entry name" value="Znf_C2H2_type"/>
</dbReference>
<organism evidence="13 14">
    <name type="scientific">Eumeta variegata</name>
    <name type="common">Bagworm moth</name>
    <name type="synonym">Eumeta japonica</name>
    <dbReference type="NCBI Taxonomy" id="151549"/>
    <lineage>
        <taxon>Eukaryota</taxon>
        <taxon>Metazoa</taxon>
        <taxon>Ecdysozoa</taxon>
        <taxon>Arthropoda</taxon>
        <taxon>Hexapoda</taxon>
        <taxon>Insecta</taxon>
        <taxon>Pterygota</taxon>
        <taxon>Neoptera</taxon>
        <taxon>Endopterygota</taxon>
        <taxon>Lepidoptera</taxon>
        <taxon>Glossata</taxon>
        <taxon>Ditrysia</taxon>
        <taxon>Tineoidea</taxon>
        <taxon>Psychidae</taxon>
        <taxon>Oiketicinae</taxon>
        <taxon>Eumeta</taxon>
    </lineage>
</organism>
<feature type="domain" description="C2H2-type" evidence="12">
    <location>
        <begin position="234"/>
        <end position="262"/>
    </location>
</feature>
<keyword evidence="5 11" id="KW-0863">Zinc-finger</keyword>
<keyword evidence="9" id="KW-0804">Transcription</keyword>
<keyword evidence="10" id="KW-0539">Nucleus</keyword>
<evidence type="ECO:0000256" key="5">
    <source>
        <dbReference type="ARBA" id="ARBA00022771"/>
    </source>
</evidence>
<dbReference type="EMBL" id="BGZK01000423">
    <property type="protein sequence ID" value="GBP42761.1"/>
    <property type="molecule type" value="Genomic_DNA"/>
</dbReference>
<evidence type="ECO:0000256" key="2">
    <source>
        <dbReference type="ARBA" id="ARBA00006991"/>
    </source>
</evidence>
<evidence type="ECO:0000256" key="1">
    <source>
        <dbReference type="ARBA" id="ARBA00004123"/>
    </source>
</evidence>
<comment type="caution">
    <text evidence="13">The sequence shown here is derived from an EMBL/GenBank/DDBJ whole genome shotgun (WGS) entry which is preliminary data.</text>
</comment>
<proteinExistence type="inferred from homology"/>
<dbReference type="SUPFAM" id="SSF57667">
    <property type="entry name" value="beta-beta-alpha zinc fingers"/>
    <property type="match status" value="4"/>
</dbReference>
<dbReference type="PROSITE" id="PS00028">
    <property type="entry name" value="ZINC_FINGER_C2H2_1"/>
    <property type="match status" value="8"/>
</dbReference>
<comment type="subcellular location">
    <subcellularLocation>
        <location evidence="1">Nucleus</location>
    </subcellularLocation>
</comment>
<dbReference type="PANTHER" id="PTHR46179:SF13">
    <property type="entry name" value="C2H2-TYPE DOMAIN-CONTAINING PROTEIN"/>
    <property type="match status" value="1"/>
</dbReference>
<keyword evidence="8" id="KW-0238">DNA-binding</keyword>
<dbReference type="OrthoDB" id="6077919at2759"/>
<evidence type="ECO:0000313" key="14">
    <source>
        <dbReference type="Proteomes" id="UP000299102"/>
    </source>
</evidence>
<dbReference type="GO" id="GO:0008270">
    <property type="term" value="F:zinc ion binding"/>
    <property type="evidence" value="ECO:0007669"/>
    <property type="project" value="UniProtKB-KW"/>
</dbReference>
<feature type="domain" description="C2H2-type" evidence="12">
    <location>
        <begin position="293"/>
        <end position="321"/>
    </location>
</feature>
<sequence length="405" mass="47696">MALTPITSPEPPNPQALARPDFKWLYIRKASERERKSASATKADRIRVTRKRKSAEELGKQQYNLLSILQLSNATTLRSKTGKGFNCAFCSEVFAEPADLKMHNIKEHKDVKPKAIMNKKILYGNYVKLDVTALECSLCGSALEMLPDLMEHLKHKHGKRLYTDIEDRILPFKFDSVDVTRCVVCSAEFVSFNMLQRHMNAHYRNHVCEECDAGFVNKRLLRHHMKYTHQLGEFRCNFCEKVFGTKSKRNDHEKSVHFGFKRNKCAYCSERFVCYKKRNKHVVDVHNKPPIVYKCHACDKVFDMRYKLSQHTKKDHLMERKHECDVCEMKFFMKKELEKHMVKHSGEKNFTCQVCLKTYARKNTLREHMRIHANDRRFKCDKCSHAFVQKCAWRSHMRTKHDVTV</sequence>
<name>A0A4C1VVG4_EUMVA</name>
<feature type="domain" description="C2H2-type" evidence="12">
    <location>
        <begin position="85"/>
        <end position="113"/>
    </location>
</feature>
<dbReference type="Gene3D" id="3.30.160.60">
    <property type="entry name" value="Classic Zinc Finger"/>
    <property type="match status" value="6"/>
</dbReference>
<comment type="similarity">
    <text evidence="2">Belongs to the krueppel C2H2-type zinc-finger protein family.</text>
</comment>
<evidence type="ECO:0000256" key="9">
    <source>
        <dbReference type="ARBA" id="ARBA00023163"/>
    </source>
</evidence>
<dbReference type="Proteomes" id="UP000299102">
    <property type="component" value="Unassembled WGS sequence"/>
</dbReference>
<feature type="domain" description="C2H2-type" evidence="12">
    <location>
        <begin position="378"/>
        <end position="401"/>
    </location>
</feature>
<evidence type="ECO:0000256" key="4">
    <source>
        <dbReference type="ARBA" id="ARBA00022737"/>
    </source>
</evidence>
<dbReference type="GO" id="GO:0006357">
    <property type="term" value="P:regulation of transcription by RNA polymerase II"/>
    <property type="evidence" value="ECO:0007669"/>
    <property type="project" value="TreeGrafter"/>
</dbReference>
<dbReference type="PANTHER" id="PTHR46179">
    <property type="entry name" value="ZINC FINGER PROTEIN"/>
    <property type="match status" value="1"/>
</dbReference>
<dbReference type="InterPro" id="IPR051061">
    <property type="entry name" value="Zinc_finger_trans_reg"/>
</dbReference>
<evidence type="ECO:0000259" key="12">
    <source>
        <dbReference type="PROSITE" id="PS50157"/>
    </source>
</evidence>
<dbReference type="SMART" id="SM00355">
    <property type="entry name" value="ZnF_C2H2"/>
    <property type="match status" value="10"/>
</dbReference>
<feature type="domain" description="C2H2-type" evidence="12">
    <location>
        <begin position="350"/>
        <end position="377"/>
    </location>
</feature>
<dbReference type="PROSITE" id="PS50157">
    <property type="entry name" value="ZINC_FINGER_C2H2_2"/>
    <property type="match status" value="7"/>
</dbReference>
<evidence type="ECO:0000256" key="10">
    <source>
        <dbReference type="ARBA" id="ARBA00023242"/>
    </source>
</evidence>
<evidence type="ECO:0000256" key="7">
    <source>
        <dbReference type="ARBA" id="ARBA00023015"/>
    </source>
</evidence>
<evidence type="ECO:0000256" key="8">
    <source>
        <dbReference type="ARBA" id="ARBA00023125"/>
    </source>
</evidence>
<dbReference type="Pfam" id="PF00096">
    <property type="entry name" value="zf-C2H2"/>
    <property type="match status" value="2"/>
</dbReference>
<dbReference type="InterPro" id="IPR036236">
    <property type="entry name" value="Znf_C2H2_sf"/>
</dbReference>
<accession>A0A4C1VVG4</accession>
<dbReference type="GO" id="GO:0003677">
    <property type="term" value="F:DNA binding"/>
    <property type="evidence" value="ECO:0007669"/>
    <property type="project" value="UniProtKB-KW"/>
</dbReference>
<gene>
    <name evidence="13" type="primary">ZNF782</name>
    <name evidence="13" type="ORF">EVAR_23399_1</name>
</gene>
<reference evidence="13 14" key="1">
    <citation type="journal article" date="2019" name="Commun. Biol.">
        <title>The bagworm genome reveals a unique fibroin gene that provides high tensile strength.</title>
        <authorList>
            <person name="Kono N."/>
            <person name="Nakamura H."/>
            <person name="Ohtoshi R."/>
            <person name="Tomita M."/>
            <person name="Numata K."/>
            <person name="Arakawa K."/>
        </authorList>
    </citation>
    <scope>NUCLEOTIDE SEQUENCE [LARGE SCALE GENOMIC DNA]</scope>
</reference>
<keyword evidence="14" id="KW-1185">Reference proteome</keyword>
<protein>
    <submittedName>
        <fullName evidence="13">Zinc finger protein 782</fullName>
    </submittedName>
</protein>
<evidence type="ECO:0000256" key="3">
    <source>
        <dbReference type="ARBA" id="ARBA00022723"/>
    </source>
</evidence>
<dbReference type="FunFam" id="3.30.160.60:FF:001480">
    <property type="entry name" value="Si:cabz01071911.3"/>
    <property type="match status" value="1"/>
</dbReference>
<dbReference type="AlphaFoldDB" id="A0A4C1VVG4"/>
<evidence type="ECO:0000313" key="13">
    <source>
        <dbReference type="EMBL" id="GBP42761.1"/>
    </source>
</evidence>
<dbReference type="STRING" id="151549.A0A4C1VVG4"/>
<evidence type="ECO:0000256" key="6">
    <source>
        <dbReference type="ARBA" id="ARBA00022833"/>
    </source>
</evidence>